<dbReference type="PANTHER" id="PTHR47891:SF1">
    <property type="entry name" value="CORA-MAGNESIUM AND COBALT TRANSPORTER"/>
    <property type="match status" value="1"/>
</dbReference>
<comment type="caution">
    <text evidence="7">The sequence shown here is derived from an EMBL/GenBank/DDBJ whole genome shotgun (WGS) entry which is preliminary data.</text>
</comment>
<evidence type="ECO:0000256" key="2">
    <source>
        <dbReference type="ARBA" id="ARBA00009765"/>
    </source>
</evidence>
<organism evidence="7 8">
    <name type="scientific">Lachnoanaerobaculum saburreum</name>
    <dbReference type="NCBI Taxonomy" id="467210"/>
    <lineage>
        <taxon>Bacteria</taxon>
        <taxon>Bacillati</taxon>
        <taxon>Bacillota</taxon>
        <taxon>Clostridia</taxon>
        <taxon>Lachnospirales</taxon>
        <taxon>Lachnospiraceae</taxon>
        <taxon>Lachnoanaerobaculum</taxon>
    </lineage>
</organism>
<dbReference type="InterPro" id="IPR045863">
    <property type="entry name" value="CorA_TM1_TM2"/>
</dbReference>
<evidence type="ECO:0000313" key="8">
    <source>
        <dbReference type="Proteomes" id="UP000070394"/>
    </source>
</evidence>
<dbReference type="Gene3D" id="3.30.460.20">
    <property type="entry name" value="CorA soluble domain-like"/>
    <property type="match status" value="1"/>
</dbReference>
<gene>
    <name evidence="7" type="ORF">HMPREF1866_01571</name>
</gene>
<dbReference type="RefSeq" id="WP_060931302.1">
    <property type="nucleotide sequence ID" value="NZ_KQ959831.1"/>
</dbReference>
<dbReference type="InterPro" id="IPR047199">
    <property type="entry name" value="CorA-like"/>
</dbReference>
<dbReference type="Gene3D" id="1.20.58.340">
    <property type="entry name" value="Magnesium transport protein CorA, transmembrane region"/>
    <property type="match status" value="2"/>
</dbReference>
<dbReference type="PANTHER" id="PTHR47891">
    <property type="entry name" value="TRANSPORTER-RELATED"/>
    <property type="match status" value="1"/>
</dbReference>
<dbReference type="InterPro" id="IPR045861">
    <property type="entry name" value="CorA_cytoplasmic_dom"/>
</dbReference>
<evidence type="ECO:0000313" key="7">
    <source>
        <dbReference type="EMBL" id="KXB57176.1"/>
    </source>
</evidence>
<comment type="similarity">
    <text evidence="2">Belongs to the CorA metal ion transporter (MIT) (TC 1.A.35) family.</text>
</comment>
<dbReference type="InterPro" id="IPR002523">
    <property type="entry name" value="MgTranspt_CorA/ZnTranspt_ZntB"/>
</dbReference>
<feature type="transmembrane region" description="Helical" evidence="6">
    <location>
        <begin position="275"/>
        <end position="295"/>
    </location>
</feature>
<dbReference type="STRING" id="467210.HMPREF1866_01571"/>
<dbReference type="Pfam" id="PF01544">
    <property type="entry name" value="CorA"/>
    <property type="match status" value="1"/>
</dbReference>
<keyword evidence="8" id="KW-1185">Reference proteome</keyword>
<evidence type="ECO:0000256" key="1">
    <source>
        <dbReference type="ARBA" id="ARBA00004141"/>
    </source>
</evidence>
<proteinExistence type="inferred from homology"/>
<evidence type="ECO:0000256" key="6">
    <source>
        <dbReference type="SAM" id="Phobius"/>
    </source>
</evidence>
<protein>
    <submittedName>
        <fullName evidence="7">CorA-like protein</fullName>
    </submittedName>
</protein>
<feature type="transmembrane region" description="Helical" evidence="6">
    <location>
        <begin position="243"/>
        <end position="263"/>
    </location>
</feature>
<evidence type="ECO:0000256" key="3">
    <source>
        <dbReference type="ARBA" id="ARBA00022692"/>
    </source>
</evidence>
<name>A0A133ZP16_9FIRM</name>
<keyword evidence="4 6" id="KW-1133">Transmembrane helix</keyword>
<dbReference type="GO" id="GO:0016020">
    <property type="term" value="C:membrane"/>
    <property type="evidence" value="ECO:0007669"/>
    <property type="project" value="UniProtKB-SubCell"/>
</dbReference>
<dbReference type="OrthoDB" id="9803416at2"/>
<evidence type="ECO:0000256" key="5">
    <source>
        <dbReference type="ARBA" id="ARBA00023136"/>
    </source>
</evidence>
<keyword evidence="3 6" id="KW-0812">Transmembrane</keyword>
<evidence type="ECO:0000256" key="4">
    <source>
        <dbReference type="ARBA" id="ARBA00022989"/>
    </source>
</evidence>
<keyword evidence="5 6" id="KW-0472">Membrane</keyword>
<dbReference type="AlphaFoldDB" id="A0A133ZP16"/>
<comment type="subcellular location">
    <subcellularLocation>
        <location evidence="1">Membrane</location>
        <topology evidence="1">Multi-pass membrane protein</topology>
    </subcellularLocation>
</comment>
<sequence>MQMYLGEDGKKYYWRVVDVSNITDVETLEKKFDLTEEMSEYVLDSNERARVDYDGKNLFAVIHVPAFTQNDGHYETRSIKFFVNADSIFMFVTYDTNYIVPQIEKLIEVEEASSPMMLLFLCLFVISDSFLPILDKLNEERLHLNRRLRNNTNNQGIWDLSDLEVGLIYLGAATRQNVVAIRQMRITTAIKKCSNAEKEQLEDAYIEAKQASEMADMASSIVEQMSGMYNNLINIRLNETMRIMTVWSLLMTIPTIISGFFGMNVDLPFTTMKGGWILITLITAVLLWIMWKFIWKKLW</sequence>
<dbReference type="EMBL" id="LSDA01000095">
    <property type="protein sequence ID" value="KXB57176.1"/>
    <property type="molecule type" value="Genomic_DNA"/>
</dbReference>
<dbReference type="SUPFAM" id="SSF144083">
    <property type="entry name" value="Magnesium transport protein CorA, transmembrane region"/>
    <property type="match status" value="1"/>
</dbReference>
<dbReference type="CDD" id="cd12827">
    <property type="entry name" value="EcCorA_ZntB-like_u2"/>
    <property type="match status" value="1"/>
</dbReference>
<dbReference type="Proteomes" id="UP000070394">
    <property type="component" value="Unassembled WGS sequence"/>
</dbReference>
<accession>A0A133ZP16</accession>
<dbReference type="SUPFAM" id="SSF143865">
    <property type="entry name" value="CorA soluble domain-like"/>
    <property type="match status" value="1"/>
</dbReference>
<dbReference type="PATRIC" id="fig|467210.3.peg.1556"/>
<reference evidence="8" key="1">
    <citation type="submission" date="2016-01" db="EMBL/GenBank/DDBJ databases">
        <authorList>
            <person name="Mitreva M."/>
            <person name="Pepin K.H."/>
            <person name="Mihindukulasuriya K.A."/>
            <person name="Fulton R."/>
            <person name="Fronick C."/>
            <person name="O'Laughlin M."/>
            <person name="Miner T."/>
            <person name="Herter B."/>
            <person name="Rosa B.A."/>
            <person name="Cordes M."/>
            <person name="Tomlinson C."/>
            <person name="Wollam A."/>
            <person name="Palsikar V.B."/>
            <person name="Mardis E.R."/>
            <person name="Wilson R.K."/>
        </authorList>
    </citation>
    <scope>NUCLEOTIDE SEQUENCE [LARGE SCALE GENOMIC DNA]</scope>
    <source>
        <strain evidence="8">DNF00896</strain>
    </source>
</reference>
<dbReference type="GO" id="GO:0046873">
    <property type="term" value="F:metal ion transmembrane transporter activity"/>
    <property type="evidence" value="ECO:0007669"/>
    <property type="project" value="InterPro"/>
</dbReference>